<reference evidence="5" key="1">
    <citation type="submission" date="2015-01" db="EMBL/GenBank/DDBJ databases">
        <title>Transcriptome Assembly of Fopius arisanus.</title>
        <authorList>
            <person name="Geib S."/>
        </authorList>
    </citation>
    <scope>NUCLEOTIDE SEQUENCE</scope>
</reference>
<dbReference type="GO" id="GO:1990841">
    <property type="term" value="F:promoter-specific chromatin binding"/>
    <property type="evidence" value="ECO:0007669"/>
    <property type="project" value="TreeGrafter"/>
</dbReference>
<dbReference type="Gene3D" id="2.130.10.10">
    <property type="entry name" value="YVTN repeat-like/Quinoprotein amine dehydrogenase"/>
    <property type="match status" value="2"/>
</dbReference>
<accession>A0A9R1T879</accession>
<evidence type="ECO:0000313" key="10">
    <source>
        <dbReference type="RefSeq" id="XP_011304263.1"/>
    </source>
</evidence>
<dbReference type="Pfam" id="PF00400">
    <property type="entry name" value="WD40"/>
    <property type="match status" value="3"/>
</dbReference>
<dbReference type="OrthoDB" id="1932312at2759"/>
<reference evidence="9 10" key="2">
    <citation type="submission" date="2025-04" db="UniProtKB">
        <authorList>
            <consortium name="RefSeq"/>
        </authorList>
    </citation>
    <scope>IDENTIFICATION</scope>
    <source>
        <strain evidence="9 10">USDA-PBARC FA_bdor</strain>
        <tissue evidence="9 10">Whole organism</tissue>
    </source>
</reference>
<protein>
    <submittedName>
        <fullName evidence="9 10">WD repeat-containing protein 13</fullName>
    </submittedName>
    <submittedName>
        <fullName evidence="7">WDR13_0 protein</fullName>
    </submittedName>
    <submittedName>
        <fullName evidence="5">WDR13_1 protein</fullName>
    </submittedName>
    <submittedName>
        <fullName evidence="4">WDR13_2 protein</fullName>
    </submittedName>
    <submittedName>
        <fullName evidence="6">WDR13_3 protein</fullName>
    </submittedName>
</protein>
<accession>A0A9R1T7B9</accession>
<dbReference type="PROSITE" id="PS50082">
    <property type="entry name" value="WD_REPEATS_2"/>
    <property type="match status" value="2"/>
</dbReference>
<accession>A0A0C9R409</accession>
<dbReference type="KEGG" id="fas:105267254"/>
<dbReference type="InterPro" id="IPR001680">
    <property type="entry name" value="WD40_rpt"/>
</dbReference>
<dbReference type="SUPFAM" id="SSF50978">
    <property type="entry name" value="WD40 repeat-like"/>
    <property type="match status" value="1"/>
</dbReference>
<dbReference type="PANTHER" id="PTHR22838">
    <property type="entry name" value="WD REPEAT PROTEIN 26-RELATED"/>
    <property type="match status" value="1"/>
</dbReference>
<sequence length="426" mass="46704">MSGTTSKWILQWPQQVFALDAKYNTRRTSTQPAFGMLYIRRRSQLLRDKESKDPSLRPTYVKLRAELLRSRYGTISEYNGLGIPDDKSTHTRLNRKSTAESFAFAGVHHVFDQHIAGVTALKFANNDRSKLCCASFDGTISICNVTDSPPRVMAKLEGHQKGVTAIDWSISNDLIVSSGLDATVRLWGVHGDASPVCLRVVSDPFRSEVLCCAFVPANNNLVITGNGQGLLQILNVSTGIYPRGGTTKIGGKMLSLTCEESGGSLIWTGNDRGTITSLRMETASGRLSKLRRIDNLGGAVTSLSWRPWLSRESPWPTVLVSSACNAVSVYKIADSQGTLSVWKKYPIKHQQYLVRSTFCPRMGACLIASGSEDGSVHLLDTAREGKAAQVNRLHGHSAPILSIAFNYDETYLATGDHQGLVIIWQN</sequence>
<evidence type="ECO:0000313" key="6">
    <source>
        <dbReference type="EMBL" id="JAG77310.1"/>
    </source>
</evidence>
<dbReference type="RefSeq" id="XP_011304262.1">
    <property type="nucleotide sequence ID" value="XM_011305960.1"/>
</dbReference>
<keyword evidence="8" id="KW-1185">Reference proteome</keyword>
<proteinExistence type="predicted"/>
<dbReference type="PANTHER" id="PTHR22838:SF4">
    <property type="entry name" value="WD REPEAT-CONTAINING PROTEIN 13"/>
    <property type="match status" value="1"/>
</dbReference>
<gene>
    <name evidence="5" type="primary">WDR13_1</name>
    <name evidence="9 10" type="synonym">LOC105267254</name>
    <name evidence="7" type="synonym">WDR13_0</name>
    <name evidence="4" type="synonym">WDR13_2</name>
    <name evidence="6" type="synonym">WDR13_3</name>
    <name evidence="4" type="ORF">g.47722</name>
    <name evidence="6" type="ORF">g.47726</name>
    <name evidence="5" type="ORF">g.47730</name>
    <name evidence="7" type="ORF">g.47738</name>
</gene>
<evidence type="ECO:0000256" key="1">
    <source>
        <dbReference type="ARBA" id="ARBA00022574"/>
    </source>
</evidence>
<dbReference type="InterPro" id="IPR015943">
    <property type="entry name" value="WD40/YVTN_repeat-like_dom_sf"/>
</dbReference>
<dbReference type="AlphaFoldDB" id="A0A0C9R409"/>
<dbReference type="GO" id="GO:0005634">
    <property type="term" value="C:nucleus"/>
    <property type="evidence" value="ECO:0007669"/>
    <property type="project" value="TreeGrafter"/>
</dbReference>
<evidence type="ECO:0000313" key="9">
    <source>
        <dbReference type="RefSeq" id="XP_011304262.1"/>
    </source>
</evidence>
<dbReference type="EMBL" id="GBYB01007542">
    <property type="protein sequence ID" value="JAG77309.1"/>
    <property type="molecule type" value="Transcribed_RNA"/>
</dbReference>
<evidence type="ECO:0000256" key="2">
    <source>
        <dbReference type="ARBA" id="ARBA00022737"/>
    </source>
</evidence>
<dbReference type="PROSITE" id="PS50294">
    <property type="entry name" value="WD_REPEATS_REGION"/>
    <property type="match status" value="2"/>
</dbReference>
<dbReference type="GeneID" id="105267254"/>
<evidence type="ECO:0000313" key="5">
    <source>
        <dbReference type="EMBL" id="JAG77309.1"/>
    </source>
</evidence>
<keyword evidence="2" id="KW-0677">Repeat</keyword>
<evidence type="ECO:0000313" key="7">
    <source>
        <dbReference type="EMBL" id="JAG77311.1"/>
    </source>
</evidence>
<dbReference type="InterPro" id="IPR036322">
    <property type="entry name" value="WD40_repeat_dom_sf"/>
</dbReference>
<evidence type="ECO:0000313" key="8">
    <source>
        <dbReference type="Proteomes" id="UP000694866"/>
    </source>
</evidence>
<dbReference type="EMBL" id="GBYB01007540">
    <property type="protein sequence ID" value="JAG77307.1"/>
    <property type="molecule type" value="Transcribed_RNA"/>
</dbReference>
<name>A0A0C9R409_9HYME</name>
<organism evidence="5">
    <name type="scientific">Fopius arisanus</name>
    <dbReference type="NCBI Taxonomy" id="64838"/>
    <lineage>
        <taxon>Eukaryota</taxon>
        <taxon>Metazoa</taxon>
        <taxon>Ecdysozoa</taxon>
        <taxon>Arthropoda</taxon>
        <taxon>Hexapoda</taxon>
        <taxon>Insecta</taxon>
        <taxon>Pterygota</taxon>
        <taxon>Neoptera</taxon>
        <taxon>Endopterygota</taxon>
        <taxon>Hymenoptera</taxon>
        <taxon>Apocrita</taxon>
        <taxon>Ichneumonoidea</taxon>
        <taxon>Braconidae</taxon>
        <taxon>Opiinae</taxon>
        <taxon>Fopius</taxon>
    </lineage>
</organism>
<evidence type="ECO:0000313" key="4">
    <source>
        <dbReference type="EMBL" id="JAG77307.1"/>
    </source>
</evidence>
<feature type="repeat" description="WD" evidence="3">
    <location>
        <begin position="393"/>
        <end position="426"/>
    </location>
</feature>
<dbReference type="SMART" id="SM00320">
    <property type="entry name" value="WD40"/>
    <property type="match status" value="6"/>
</dbReference>
<dbReference type="RefSeq" id="XP_011304263.1">
    <property type="nucleotide sequence ID" value="XM_011305961.1"/>
</dbReference>
<keyword evidence="1 3" id="KW-0853">WD repeat</keyword>
<dbReference type="EMBL" id="GBYB01007543">
    <property type="protein sequence ID" value="JAG77310.1"/>
    <property type="molecule type" value="Transcribed_RNA"/>
</dbReference>
<dbReference type="InterPro" id="IPR051350">
    <property type="entry name" value="WD_repeat-ST_regulator"/>
</dbReference>
<feature type="repeat" description="WD" evidence="3">
    <location>
        <begin position="156"/>
        <end position="187"/>
    </location>
</feature>
<evidence type="ECO:0000256" key="3">
    <source>
        <dbReference type="PROSITE-ProRule" id="PRU00221"/>
    </source>
</evidence>
<dbReference type="Proteomes" id="UP000694866">
    <property type="component" value="Unplaced"/>
</dbReference>
<dbReference type="EMBL" id="GBYB01007544">
    <property type="protein sequence ID" value="JAG77311.1"/>
    <property type="molecule type" value="Transcribed_RNA"/>
</dbReference>